<feature type="compositionally biased region" description="Pro residues" evidence="1">
    <location>
        <begin position="229"/>
        <end position="243"/>
    </location>
</feature>
<dbReference type="SMART" id="SM00164">
    <property type="entry name" value="TBC"/>
    <property type="match status" value="1"/>
</dbReference>
<feature type="compositionally biased region" description="Low complexity" evidence="1">
    <location>
        <begin position="67"/>
        <end position="76"/>
    </location>
</feature>
<sequence>MYRQLAGEQKLAKSQSNISPGRSRTTLSPTLPSTRKQNEPALLEEDRDAASSRVIQGGGSNGGGTSGRSTPRSRTPYDSDTDNLLLSGPSGEASYAPLSSPPPERSNAPSLGRARPRSFTPPIHRRSVSVSSLEQHPPGVERGSGKAKENKGDGAPPVVRRHSSSFEVDVVMGVGVANGLGATGADDEGHQMAGESLLAASEAAEIVRNSSNEALEALKERSRPTSPSKAPPQAVPLPSPLSPPAAYDTSVDPSEASLTSRVPMLPADRPNTATTTVFPLSIPLSSTNTMGGEGGPGRTMALYSMTAGGAASAVKETASQPESVAATSDTEVVKGAGATGGVGRRVGSRGRSPSPSGGMGVLSMDEIKEKIAERSIIEHAVFTFNRLGAGATIDFLARHDRIDKDDAVAFAHFLFETPGLDKHKVGDFIGREGAFNMAVLACFVQFFDFKELSIDEALRYFLTRFKPAGEAQQLYRILQQFAVRFVKDNREADMTPDEAHFMSYAILMLHTDAHNEHVTRKMTKEDFLKSVAGQTKLGKRALSQIYERVVGEQFRLALTKTDKVYNRLSRDPRIIRAATSVNLRMSGLHHDVDGLKKGSRFFKYCRSGRVKVRWVRISEDESRVFWSSSETDQRPREMHLDDVIDFTVGSHRSPVFRRFHIPDEQDARCFSLHTDQRTLDLCAPNAIDPPMQVWVTFFSQAIARRQEDKVRDKPTQILYAEEKKREEALLQRTKVWKEKILPSWDSYWNCGAVAVATDPSPLPSLSSLVTRYPTPTTNPRSSAAAASATASGTDTNTNTTQWVDIGCFGGRLGGKTPRSSYPKTAFVTTRSTDSPNSDSESRCGRRSKSPGRPLRGALVPGGGGKGSGVPMLKGGGKGLCPPVQSVSVFTFSLDRGRRYETARSPRLVDLWLEGLPEELRPKLWPLAIGDDKAVSLDLYYCLRAQVTSNNRKPDAAAERDPFLPPARHHFERFYSDLPSILPHLQHLPVGQGSFHPLPTRPAGTTAGGATMSPRAMISISPQLPPTIGVGVEPPPAMLPPGVSEMKIHQALVELMEAFIIFRPDVGYVQGMGHLAAMLLYHLQPAEAFRGFVSLIQSHHFMDFFMATQESSRRRVKMRFDFFESVFQERLPLLWSHFQALDVTPDLFLMPWLLTLFSSVLPLRTVCRVWDAVLLKGEPYAYQTALGFLRYKEHSLLTASFEGCIRLLNPTANNWDPSQGGVSTPRGVGDIQVPSRADDAAMSFDEDRFFKCVGECEIDPSLFGNWLAKQRLSEEKAELLELLL</sequence>
<dbReference type="Gene3D" id="1.10.472.80">
    <property type="entry name" value="Ypt/Rab-GAP domain of gyp1p, domain 3"/>
    <property type="match status" value="1"/>
</dbReference>
<accession>A0A0G4FYZ1</accession>
<dbReference type="PROSITE" id="PS50190">
    <property type="entry name" value="SEC7"/>
    <property type="match status" value="1"/>
</dbReference>
<dbReference type="GO" id="GO:0032012">
    <property type="term" value="P:regulation of ARF protein signal transduction"/>
    <property type="evidence" value="ECO:0007669"/>
    <property type="project" value="InterPro"/>
</dbReference>
<dbReference type="SUPFAM" id="SSF50729">
    <property type="entry name" value="PH domain-like"/>
    <property type="match status" value="1"/>
</dbReference>
<dbReference type="SUPFAM" id="SSF47923">
    <property type="entry name" value="Ypt/Rab-GAP domain of gyp1p"/>
    <property type="match status" value="2"/>
</dbReference>
<evidence type="ECO:0000313" key="4">
    <source>
        <dbReference type="EMBL" id="CEM20538.1"/>
    </source>
</evidence>
<feature type="region of interest" description="Disordered" evidence="1">
    <location>
        <begin position="771"/>
        <end position="800"/>
    </location>
</feature>
<dbReference type="Gene3D" id="1.10.8.270">
    <property type="entry name" value="putative rabgap domain of human tbc1 domain family member 14 like domains"/>
    <property type="match status" value="1"/>
</dbReference>
<dbReference type="InterPro" id="IPR011993">
    <property type="entry name" value="PH-like_dom_sf"/>
</dbReference>
<dbReference type="SMART" id="SM00222">
    <property type="entry name" value="Sec7"/>
    <property type="match status" value="1"/>
</dbReference>
<protein>
    <recommendedName>
        <fullName evidence="6">SEC7 domain-containing protein</fullName>
    </recommendedName>
</protein>
<dbReference type="InterPro" id="IPR035999">
    <property type="entry name" value="Sec7_dom_sf"/>
</dbReference>
<dbReference type="OrthoDB" id="18431at2759"/>
<dbReference type="Gene3D" id="1.10.220.20">
    <property type="match status" value="1"/>
</dbReference>
<name>A0A0G4FYZ1_VITBC</name>
<dbReference type="Pfam" id="PF00566">
    <property type="entry name" value="RabGAP-TBC"/>
    <property type="match status" value="1"/>
</dbReference>
<dbReference type="InterPro" id="IPR000904">
    <property type="entry name" value="Sec7_dom"/>
</dbReference>
<feature type="compositionally biased region" description="Basic and acidic residues" evidence="1">
    <location>
        <begin position="143"/>
        <end position="152"/>
    </location>
</feature>
<feature type="region of interest" description="Disordered" evidence="1">
    <location>
        <begin position="217"/>
        <end position="257"/>
    </location>
</feature>
<dbReference type="CDD" id="cd00171">
    <property type="entry name" value="Sec7"/>
    <property type="match status" value="1"/>
</dbReference>
<feature type="compositionally biased region" description="Gly residues" evidence="1">
    <location>
        <begin position="859"/>
        <end position="869"/>
    </location>
</feature>
<gene>
    <name evidence="4" type="ORF">Vbra_16477</name>
</gene>
<feature type="region of interest" description="Disordered" evidence="1">
    <location>
        <begin position="335"/>
        <end position="361"/>
    </location>
</feature>
<dbReference type="SUPFAM" id="SSF48425">
    <property type="entry name" value="Sec7 domain"/>
    <property type="match status" value="1"/>
</dbReference>
<dbReference type="Gene3D" id="2.30.29.30">
    <property type="entry name" value="Pleckstrin-homology domain (PH domain)/Phosphotyrosine-binding domain (PTB)"/>
    <property type="match status" value="1"/>
</dbReference>
<dbReference type="EMBL" id="CDMY01000531">
    <property type="protein sequence ID" value="CEM20538.1"/>
    <property type="molecule type" value="Genomic_DNA"/>
</dbReference>
<dbReference type="Gene3D" id="1.10.1000.11">
    <property type="entry name" value="Arf Nucleotide-binding Site Opener,domain 2"/>
    <property type="match status" value="1"/>
</dbReference>
<evidence type="ECO:0000313" key="5">
    <source>
        <dbReference type="Proteomes" id="UP000041254"/>
    </source>
</evidence>
<proteinExistence type="predicted"/>
<dbReference type="InterPro" id="IPR000195">
    <property type="entry name" value="Rab-GAP-TBC_dom"/>
</dbReference>
<feature type="compositionally biased region" description="Polar residues" evidence="1">
    <location>
        <begin position="817"/>
        <end position="838"/>
    </location>
</feature>
<evidence type="ECO:0000256" key="1">
    <source>
        <dbReference type="SAM" id="MobiDB-lite"/>
    </source>
</evidence>
<dbReference type="OMA" id="HELEEIW"/>
<keyword evidence="5" id="KW-1185">Reference proteome</keyword>
<evidence type="ECO:0008006" key="6">
    <source>
        <dbReference type="Google" id="ProtNLM"/>
    </source>
</evidence>
<dbReference type="Pfam" id="PF01369">
    <property type="entry name" value="Sec7"/>
    <property type="match status" value="1"/>
</dbReference>
<dbReference type="GO" id="GO:0005085">
    <property type="term" value="F:guanyl-nucleotide exchange factor activity"/>
    <property type="evidence" value="ECO:0007669"/>
    <property type="project" value="InterPro"/>
</dbReference>
<feature type="region of interest" description="Disordered" evidence="1">
    <location>
        <begin position="814"/>
        <end position="869"/>
    </location>
</feature>
<dbReference type="InterPro" id="IPR035969">
    <property type="entry name" value="Rab-GAP_TBC_sf"/>
</dbReference>
<organism evidence="4 5">
    <name type="scientific">Vitrella brassicaformis (strain CCMP3155)</name>
    <dbReference type="NCBI Taxonomy" id="1169540"/>
    <lineage>
        <taxon>Eukaryota</taxon>
        <taxon>Sar</taxon>
        <taxon>Alveolata</taxon>
        <taxon>Colpodellida</taxon>
        <taxon>Vitrellaceae</taxon>
        <taxon>Vitrella</taxon>
    </lineage>
</organism>
<dbReference type="Proteomes" id="UP000041254">
    <property type="component" value="Unassembled WGS sequence"/>
</dbReference>
<feature type="compositionally biased region" description="Low complexity" evidence="1">
    <location>
        <begin position="22"/>
        <end position="35"/>
    </location>
</feature>
<feature type="domain" description="SEC7" evidence="3">
    <location>
        <begin position="393"/>
        <end position="552"/>
    </location>
</feature>
<feature type="domain" description="Rab-GAP TBC" evidence="2">
    <location>
        <begin position="914"/>
        <end position="1176"/>
    </location>
</feature>
<dbReference type="InParanoid" id="A0A0G4FYZ1"/>
<dbReference type="PROSITE" id="PS50086">
    <property type="entry name" value="TBC_RABGAP"/>
    <property type="match status" value="1"/>
</dbReference>
<feature type="compositionally biased region" description="Gly residues" evidence="1">
    <location>
        <begin position="56"/>
        <end position="66"/>
    </location>
</feature>
<evidence type="ECO:0000259" key="2">
    <source>
        <dbReference type="PROSITE" id="PS50086"/>
    </source>
</evidence>
<dbReference type="PANTHER" id="PTHR10663">
    <property type="entry name" value="GUANYL-NUCLEOTIDE EXCHANGE FACTOR"/>
    <property type="match status" value="1"/>
</dbReference>
<dbReference type="STRING" id="1169540.A0A0G4FYZ1"/>
<reference evidence="4 5" key="1">
    <citation type="submission" date="2014-11" db="EMBL/GenBank/DDBJ databases">
        <authorList>
            <person name="Zhu J."/>
            <person name="Qi W."/>
            <person name="Song R."/>
        </authorList>
    </citation>
    <scope>NUCLEOTIDE SEQUENCE [LARGE SCALE GENOMIC DNA]</scope>
</reference>
<dbReference type="VEuPathDB" id="CryptoDB:Vbra_16477"/>
<feature type="region of interest" description="Disordered" evidence="1">
    <location>
        <begin position="1"/>
        <end position="164"/>
    </location>
</feature>
<evidence type="ECO:0000259" key="3">
    <source>
        <dbReference type="PROSITE" id="PS50190"/>
    </source>
</evidence>
<dbReference type="InterPro" id="IPR023394">
    <property type="entry name" value="Sec7_C_sf"/>
</dbReference>